<keyword evidence="3" id="KW-0813">Transport</keyword>
<evidence type="ECO:0000256" key="14">
    <source>
        <dbReference type="PROSITE-ProRule" id="PRU00059"/>
    </source>
</evidence>
<dbReference type="FunFam" id="2.60.40.4100:FF:000005">
    <property type="entry name" value="Deleted in malignant brain tumors 1"/>
    <property type="match status" value="2"/>
</dbReference>
<dbReference type="EMBL" id="QUSF01000019">
    <property type="protein sequence ID" value="RLW02215.1"/>
    <property type="molecule type" value="Genomic_DNA"/>
</dbReference>
<dbReference type="SMART" id="SM00042">
    <property type="entry name" value="CUB"/>
    <property type="match status" value="2"/>
</dbReference>
<evidence type="ECO:0000256" key="9">
    <source>
        <dbReference type="ARBA" id="ARBA00023180"/>
    </source>
</evidence>
<dbReference type="STRING" id="44316.ENSEGOP00005005099"/>
<dbReference type="PANTHER" id="PTHR14002:SF38">
    <property type="entry name" value="CUB AND ZONA PELLUCIDA-LIKE DOMAIN-CONTAINING PROTEIN 1"/>
    <property type="match status" value="1"/>
</dbReference>
<organism evidence="20 21">
    <name type="scientific">Chloebia gouldiae</name>
    <name type="common">Gouldian finch</name>
    <name type="synonym">Erythrura gouldiae</name>
    <dbReference type="NCBI Taxonomy" id="44316"/>
    <lineage>
        <taxon>Eukaryota</taxon>
        <taxon>Metazoa</taxon>
        <taxon>Chordata</taxon>
        <taxon>Craniata</taxon>
        <taxon>Vertebrata</taxon>
        <taxon>Euteleostomi</taxon>
        <taxon>Archelosauria</taxon>
        <taxon>Archosauria</taxon>
        <taxon>Dinosauria</taxon>
        <taxon>Saurischia</taxon>
        <taxon>Theropoda</taxon>
        <taxon>Coelurosauria</taxon>
        <taxon>Aves</taxon>
        <taxon>Neognathae</taxon>
        <taxon>Neoaves</taxon>
        <taxon>Telluraves</taxon>
        <taxon>Australaves</taxon>
        <taxon>Passeriformes</taxon>
        <taxon>Passeroidea</taxon>
        <taxon>Passeridae</taxon>
        <taxon>Chloebia</taxon>
    </lineage>
</organism>
<dbReference type="InterPro" id="IPR055355">
    <property type="entry name" value="ZP-C"/>
</dbReference>
<dbReference type="PROSITE" id="PS00420">
    <property type="entry name" value="SRCR_1"/>
    <property type="match status" value="1"/>
</dbReference>
<dbReference type="InterPro" id="IPR001190">
    <property type="entry name" value="SRCR"/>
</dbReference>
<dbReference type="SMART" id="SM00241">
    <property type="entry name" value="ZP"/>
    <property type="match status" value="2"/>
</dbReference>
<evidence type="ECO:0000256" key="16">
    <source>
        <dbReference type="SAM" id="MobiDB-lite"/>
    </source>
</evidence>
<keyword evidence="5" id="KW-0732">Signal</keyword>
<keyword evidence="7" id="KW-0653">Protein transport</keyword>
<dbReference type="InterPro" id="IPR035914">
    <property type="entry name" value="Sperma_CUB_dom_sf"/>
</dbReference>
<keyword evidence="21" id="KW-1185">Reference proteome</keyword>
<dbReference type="InterPro" id="IPR036772">
    <property type="entry name" value="SRCR-like_dom_sf"/>
</dbReference>
<dbReference type="GO" id="GO:0030133">
    <property type="term" value="C:transport vesicle"/>
    <property type="evidence" value="ECO:0007669"/>
    <property type="project" value="UniProtKB-SubCell"/>
</dbReference>
<dbReference type="Pfam" id="PF00530">
    <property type="entry name" value="SRCR"/>
    <property type="match status" value="1"/>
</dbReference>
<evidence type="ECO:0000256" key="4">
    <source>
        <dbReference type="ARBA" id="ARBA00022473"/>
    </source>
</evidence>
<dbReference type="Gene3D" id="2.60.40.3210">
    <property type="entry name" value="Zona pellucida, ZP-N domain"/>
    <property type="match status" value="2"/>
</dbReference>
<keyword evidence="6" id="KW-0677">Repeat</keyword>
<dbReference type="InterPro" id="IPR001507">
    <property type="entry name" value="ZP_dom"/>
</dbReference>
<dbReference type="InterPro" id="IPR042235">
    <property type="entry name" value="ZP-C_dom"/>
</dbReference>
<evidence type="ECO:0000256" key="2">
    <source>
        <dbReference type="ARBA" id="ARBA00009931"/>
    </source>
</evidence>
<comment type="subcellular location">
    <subcellularLocation>
        <location evidence="1">Cytoplasmic vesicle</location>
        <location evidence="1">Secretory vesicle</location>
    </subcellularLocation>
</comment>
<dbReference type="PANTHER" id="PTHR14002">
    <property type="entry name" value="ENDOGLIN/TGF-BETA RECEPTOR TYPE III"/>
    <property type="match status" value="1"/>
</dbReference>
<feature type="domain" description="SRCR" evidence="18">
    <location>
        <begin position="400"/>
        <end position="500"/>
    </location>
</feature>
<dbReference type="SMART" id="SM00202">
    <property type="entry name" value="SR"/>
    <property type="match status" value="1"/>
</dbReference>
<feature type="disulfide bond" evidence="15">
    <location>
        <begin position="425"/>
        <end position="489"/>
    </location>
</feature>
<dbReference type="SUPFAM" id="SSF49854">
    <property type="entry name" value="Spermadhesin, CUB domain"/>
    <property type="match status" value="2"/>
</dbReference>
<evidence type="ECO:0000259" key="17">
    <source>
        <dbReference type="PROSITE" id="PS01180"/>
    </source>
</evidence>
<evidence type="ECO:0000256" key="11">
    <source>
        <dbReference type="ARBA" id="ARBA00030560"/>
    </source>
</evidence>
<protein>
    <recommendedName>
        <fullName evidence="12">Scavenger receptor cysteine-rich domain-containing protein DMBT1</fullName>
    </recommendedName>
    <alternativeName>
        <fullName evidence="13">Deleted in malignant brain tumors 1 protein</fullName>
    </alternativeName>
    <alternativeName>
        <fullName evidence="11">Hensin</fullName>
    </alternativeName>
</protein>
<keyword evidence="9" id="KW-0325">Glycoprotein</keyword>
<dbReference type="Pfam" id="PF00100">
    <property type="entry name" value="Zona_pellucida"/>
    <property type="match status" value="2"/>
</dbReference>
<dbReference type="FunFam" id="2.60.120.290:FF:000005">
    <property type="entry name" value="Procollagen C-endopeptidase enhancer 1"/>
    <property type="match status" value="1"/>
</dbReference>
<dbReference type="Pfam" id="PF23344">
    <property type="entry name" value="ZP-N"/>
    <property type="match status" value="2"/>
</dbReference>
<dbReference type="PROSITE" id="PS50287">
    <property type="entry name" value="SRCR_2"/>
    <property type="match status" value="1"/>
</dbReference>
<dbReference type="OrthoDB" id="10063988at2759"/>
<reference evidence="20 21" key="1">
    <citation type="journal article" date="2018" name="Proc. R. Soc. B">
        <title>A non-coding region near Follistatin controls head colour polymorphism in the Gouldian finch.</title>
        <authorList>
            <person name="Toomey M.B."/>
            <person name="Marques C.I."/>
            <person name="Andrade P."/>
            <person name="Araujo P.M."/>
            <person name="Sabatino S."/>
            <person name="Gazda M.A."/>
            <person name="Afonso S."/>
            <person name="Lopes R.J."/>
            <person name="Corbo J.C."/>
            <person name="Carneiro M."/>
        </authorList>
    </citation>
    <scope>NUCLEOTIDE SEQUENCE [LARGE SCALE GENOMIC DNA]</scope>
    <source>
        <strain evidence="20">Red01</strain>
        <tissue evidence="20">Muscle</tissue>
    </source>
</reference>
<evidence type="ECO:0000313" key="20">
    <source>
        <dbReference type="EMBL" id="RLW02215.1"/>
    </source>
</evidence>
<dbReference type="FunFam" id="3.10.250.10:FF:000003">
    <property type="entry name" value="Deleted in malignant brain tumors 1"/>
    <property type="match status" value="1"/>
</dbReference>
<evidence type="ECO:0000256" key="15">
    <source>
        <dbReference type="PROSITE-ProRule" id="PRU00196"/>
    </source>
</evidence>
<dbReference type="SUPFAM" id="SSF56487">
    <property type="entry name" value="SRCR-like"/>
    <property type="match status" value="1"/>
</dbReference>
<evidence type="ECO:0000259" key="18">
    <source>
        <dbReference type="PROSITE" id="PS50287"/>
    </source>
</evidence>
<dbReference type="FunFam" id="2.60.120.290:FF:000013">
    <property type="entry name" value="Membrane frizzled-related protein"/>
    <property type="match status" value="1"/>
</dbReference>
<dbReference type="Proteomes" id="UP000276834">
    <property type="component" value="Unassembled WGS sequence"/>
</dbReference>
<dbReference type="GO" id="GO:0016020">
    <property type="term" value="C:membrane"/>
    <property type="evidence" value="ECO:0007669"/>
    <property type="project" value="InterPro"/>
</dbReference>
<comment type="caution">
    <text evidence="14">Lacks conserved residue(s) required for the propagation of feature annotation.</text>
</comment>
<dbReference type="PROSITE" id="PS51034">
    <property type="entry name" value="ZP_2"/>
    <property type="match status" value="2"/>
</dbReference>
<evidence type="ECO:0000256" key="10">
    <source>
        <dbReference type="ARBA" id="ARBA00023329"/>
    </source>
</evidence>
<proteinExistence type="inferred from homology"/>
<evidence type="ECO:0000256" key="7">
    <source>
        <dbReference type="ARBA" id="ARBA00022927"/>
    </source>
</evidence>
<feature type="domain" description="ZP" evidence="19">
    <location>
        <begin position="121"/>
        <end position="365"/>
    </location>
</feature>
<comment type="similarity">
    <text evidence="2">Belongs to the DMBT1 family.</text>
</comment>
<dbReference type="PROSITE" id="PS01180">
    <property type="entry name" value="CUB"/>
    <property type="match status" value="2"/>
</dbReference>
<dbReference type="Pfam" id="PF00431">
    <property type="entry name" value="CUB"/>
    <property type="match status" value="2"/>
</dbReference>
<name>A0A3L8SHS9_CHLGU</name>
<dbReference type="PRINTS" id="PR00258">
    <property type="entry name" value="SPERACTRCPTR"/>
</dbReference>
<keyword evidence="4" id="KW-0217">Developmental protein</keyword>
<keyword evidence="10" id="KW-0968">Cytoplasmic vesicle</keyword>
<feature type="disulfide bond" evidence="15">
    <location>
        <begin position="438"/>
        <end position="499"/>
    </location>
</feature>
<dbReference type="InterPro" id="IPR000859">
    <property type="entry name" value="CUB_dom"/>
</dbReference>
<evidence type="ECO:0000256" key="6">
    <source>
        <dbReference type="ARBA" id="ARBA00022737"/>
    </source>
</evidence>
<evidence type="ECO:0000256" key="1">
    <source>
        <dbReference type="ARBA" id="ARBA00004398"/>
    </source>
</evidence>
<dbReference type="InterPro" id="IPR048290">
    <property type="entry name" value="ZP_chr"/>
</dbReference>
<dbReference type="InterPro" id="IPR055356">
    <property type="entry name" value="ZP-N"/>
</dbReference>
<comment type="caution">
    <text evidence="20">The sequence shown here is derived from an EMBL/GenBank/DDBJ whole genome shotgun (WGS) entry which is preliminary data.</text>
</comment>
<evidence type="ECO:0000259" key="19">
    <source>
        <dbReference type="PROSITE" id="PS51034"/>
    </source>
</evidence>
<feature type="domain" description="CUB" evidence="17">
    <location>
        <begin position="602"/>
        <end position="712"/>
    </location>
</feature>
<dbReference type="Gene3D" id="2.60.120.290">
    <property type="entry name" value="Spermadhesin, CUB domain"/>
    <property type="match status" value="2"/>
</dbReference>
<gene>
    <name evidence="20" type="ORF">DV515_00007441</name>
</gene>
<accession>A0A3L8SHS9</accession>
<evidence type="ECO:0000313" key="21">
    <source>
        <dbReference type="Proteomes" id="UP000276834"/>
    </source>
</evidence>
<feature type="compositionally biased region" description="Polar residues" evidence="16">
    <location>
        <begin position="505"/>
        <end position="520"/>
    </location>
</feature>
<evidence type="ECO:0000256" key="12">
    <source>
        <dbReference type="ARBA" id="ARBA00047197"/>
    </source>
</evidence>
<evidence type="ECO:0000256" key="5">
    <source>
        <dbReference type="ARBA" id="ARBA00022729"/>
    </source>
</evidence>
<keyword evidence="8 15" id="KW-1015">Disulfide bond</keyword>
<feature type="region of interest" description="Disordered" evidence="16">
    <location>
        <begin position="503"/>
        <end position="538"/>
    </location>
</feature>
<feature type="domain" description="CUB" evidence="17">
    <location>
        <begin position="5"/>
        <end position="112"/>
    </location>
</feature>
<sequence length="1000" mass="111829">QKIICGDILSKSSGTFQSPSLNPSDKADCLWQIHVTNNFLIALTFDNVQLQGGCQNDYIEIYDGPPKSSPLLGRICSSSHLTYTSSSNFMSVRFYSDSRYSSGSFQAQYQSFPADQNTTLLCLPTYMRAVVDRHYLQSQGYSVGSISLADPQCKPKITSTEVIFNISYSNCGTHRQGNNETITYSNVIKVPAPGRVIKRQKDLHLHVSCKMLQNTWVQVMYIADDVIDVNKTQYGRYNVSLMFYNSSSFQWPVHDFPYYVDMNQNLFLQASLHSSDQNLTVFVDTCVASPNSSDFRTLVYELTKSGCASDSSYGLFPSPRSDVARFGFNAFSFTNRFPAVFLRCELLVCRYHDYSSRCYQGCVSRFKRNADSSHQQVNVVVGPVQLREARAENRNIAPYVYLVNGRHQCEGRVEIYYRGQSGTVCDDLWDLADAQVVCRQVGCGRAIAAPGSAYFGQGSGDIVLDNVRCGGNEVSLLRCNHTGWRIHNCAHYEDASVVCSEESDPTATEPTFETASTLEVTSPEGVEPTSLRETSMSASRVLTEEMTSLGEMSTTELTTSTGEVTTPLQTSTVVTSTSRAETAYLVEMATRVEESETAPYFCGGSVSDSSGVLQSPNYPGNYPNDADCVWEIQVENNFRVTLTFRDIVMQSGTCQHDYIEVYDGPLHSSPLLGRFCSGSFPTYVSSSNMMSVRFHSDSRNSFRGFQAHYSSIPAGHNTTIQCLPDYMHVVVSRDYLQSQGYSAQRVTLSDSRCRPTVTSREVVFNIPYNSCGTTQEENNDTINYSNTIRVASSGYIIKRKKNINLHVSCKMLRKSWQQVMYAAEDTMDVNEYQFGRYDMNITFYDSPAFLQQVRSSPYYIDLNQNLYLQACLHSSDPNLKVAVDTCVASPDPRDFNTLAYYLVRNGCPRDSSYATYYSPSSHFARFKFNAFEFMSRHPSVYLKCRMLVCRLGDYSSHCYQGCSSRVKRDTSSAEEQVDVVVGPLQLRGGDAPSGTTGKAE</sequence>
<evidence type="ECO:0000256" key="13">
    <source>
        <dbReference type="ARBA" id="ARBA00047200"/>
    </source>
</evidence>
<dbReference type="CDD" id="cd00041">
    <property type="entry name" value="CUB"/>
    <property type="match status" value="2"/>
</dbReference>
<feature type="non-terminal residue" evidence="20">
    <location>
        <position position="1"/>
    </location>
</feature>
<evidence type="ECO:0000256" key="8">
    <source>
        <dbReference type="ARBA" id="ARBA00023157"/>
    </source>
</evidence>
<feature type="domain" description="ZP" evidence="19">
    <location>
        <begin position="721"/>
        <end position="965"/>
    </location>
</feature>
<dbReference type="GO" id="GO:0015031">
    <property type="term" value="P:protein transport"/>
    <property type="evidence" value="ECO:0007669"/>
    <property type="project" value="UniProtKB-KW"/>
</dbReference>
<feature type="non-terminal residue" evidence="20">
    <location>
        <position position="1000"/>
    </location>
</feature>
<feature type="disulfide bond" evidence="15">
    <location>
        <begin position="469"/>
        <end position="479"/>
    </location>
</feature>
<dbReference type="AlphaFoldDB" id="A0A3L8SHS9"/>
<dbReference type="PRINTS" id="PR00023">
    <property type="entry name" value="ZPELLUCIDA"/>
</dbReference>
<evidence type="ECO:0000256" key="3">
    <source>
        <dbReference type="ARBA" id="ARBA00022448"/>
    </source>
</evidence>
<dbReference type="Gene3D" id="3.10.250.10">
    <property type="entry name" value="SRCR-like domain"/>
    <property type="match status" value="1"/>
</dbReference>
<dbReference type="Gene3D" id="2.60.40.4100">
    <property type="entry name" value="Zona pellucida, ZP-C domain"/>
    <property type="match status" value="2"/>
</dbReference>